<reference evidence="2 3" key="1">
    <citation type="submission" date="2017-12" db="EMBL/GenBank/DDBJ databases">
        <title>Sequencing, de novo assembly and annotation of complete genome of a new Thraustochytrid species, strain FCC1311.</title>
        <authorList>
            <person name="Sedici K."/>
            <person name="Godart F."/>
            <person name="Aiese Cigliano R."/>
            <person name="Sanseverino W."/>
            <person name="Barakat M."/>
            <person name="Ortet P."/>
            <person name="Marechal E."/>
            <person name="Cagnac O."/>
            <person name="Amato A."/>
        </authorList>
    </citation>
    <scope>NUCLEOTIDE SEQUENCE [LARGE SCALE GENOMIC DNA]</scope>
</reference>
<sequence length="101" mass="10747">MMRDDALRSAMRCDALRCDAMRMLKQRLRPGAPGICRKILAVKGKATTRGDGLDSEATSSHAAAGRRGRGLPGAIESSRVESEDVQRLQGSAAAQHLGPAF</sequence>
<dbReference type="AlphaFoldDB" id="A0A2R5GFS2"/>
<proteinExistence type="predicted"/>
<comment type="caution">
    <text evidence="2">The sequence shown here is derived from an EMBL/GenBank/DDBJ whole genome shotgun (WGS) entry which is preliminary data.</text>
</comment>
<feature type="region of interest" description="Disordered" evidence="1">
    <location>
        <begin position="47"/>
        <end position="101"/>
    </location>
</feature>
<protein>
    <submittedName>
        <fullName evidence="2">Uncharacterized protein</fullName>
    </submittedName>
</protein>
<keyword evidence="3" id="KW-1185">Reference proteome</keyword>
<dbReference type="Proteomes" id="UP000241890">
    <property type="component" value="Unassembled WGS sequence"/>
</dbReference>
<dbReference type="InParanoid" id="A0A2R5GFS2"/>
<evidence type="ECO:0000256" key="1">
    <source>
        <dbReference type="SAM" id="MobiDB-lite"/>
    </source>
</evidence>
<dbReference type="EMBL" id="BEYU01000022">
    <property type="protein sequence ID" value="GBG26714.1"/>
    <property type="molecule type" value="Genomic_DNA"/>
</dbReference>
<accession>A0A2R5GFS2</accession>
<gene>
    <name evidence="2" type="ORF">FCC1311_029352</name>
</gene>
<organism evidence="2 3">
    <name type="scientific">Hondaea fermentalgiana</name>
    <dbReference type="NCBI Taxonomy" id="2315210"/>
    <lineage>
        <taxon>Eukaryota</taxon>
        <taxon>Sar</taxon>
        <taxon>Stramenopiles</taxon>
        <taxon>Bigyra</taxon>
        <taxon>Labyrinthulomycetes</taxon>
        <taxon>Thraustochytrida</taxon>
        <taxon>Thraustochytriidae</taxon>
        <taxon>Hondaea</taxon>
    </lineage>
</organism>
<evidence type="ECO:0000313" key="3">
    <source>
        <dbReference type="Proteomes" id="UP000241890"/>
    </source>
</evidence>
<name>A0A2R5GFS2_9STRA</name>
<evidence type="ECO:0000313" key="2">
    <source>
        <dbReference type="EMBL" id="GBG26714.1"/>
    </source>
</evidence>